<gene>
    <name evidence="2" type="ORF">GCM10023311_14400</name>
</gene>
<dbReference type="EMBL" id="BAABJH010000001">
    <property type="protein sequence ID" value="GAA4891188.1"/>
    <property type="molecule type" value="Genomic_DNA"/>
</dbReference>
<keyword evidence="1" id="KW-0472">Membrane</keyword>
<evidence type="ECO:0000313" key="3">
    <source>
        <dbReference type="Proteomes" id="UP001500433"/>
    </source>
</evidence>
<protein>
    <submittedName>
        <fullName evidence="2">Uncharacterized protein</fullName>
    </submittedName>
</protein>
<reference evidence="3" key="1">
    <citation type="journal article" date="2019" name="Int. J. Syst. Evol. Microbiol.">
        <title>The Global Catalogue of Microorganisms (GCM) 10K type strain sequencing project: providing services to taxonomists for standard genome sequencing and annotation.</title>
        <authorList>
            <consortium name="The Broad Institute Genomics Platform"/>
            <consortium name="The Broad Institute Genome Sequencing Center for Infectious Disease"/>
            <person name="Wu L."/>
            <person name="Ma J."/>
        </authorList>
    </citation>
    <scope>NUCLEOTIDE SEQUENCE [LARGE SCALE GENOMIC DNA]</scope>
    <source>
        <strain evidence="3">JCM 18274</strain>
    </source>
</reference>
<sequence>MTLNDVFNAGIFNLNNNYKLLLLLYVNVKISIFFDLANDCRTNWSYRDIRSKSKYCKVIGCFAEVLGVFTETLREKPLAVNTKCKST</sequence>
<evidence type="ECO:0000313" key="2">
    <source>
        <dbReference type="EMBL" id="GAA4891188.1"/>
    </source>
</evidence>
<comment type="caution">
    <text evidence="2">The sequence shown here is derived from an EMBL/GenBank/DDBJ whole genome shotgun (WGS) entry which is preliminary data.</text>
</comment>
<feature type="transmembrane region" description="Helical" evidence="1">
    <location>
        <begin position="20"/>
        <end position="37"/>
    </location>
</feature>
<keyword evidence="1" id="KW-1133">Transmembrane helix</keyword>
<organism evidence="2 3">
    <name type="scientific">Flaviramulus aquimarinus</name>
    <dbReference type="NCBI Taxonomy" id="1170456"/>
    <lineage>
        <taxon>Bacteria</taxon>
        <taxon>Pseudomonadati</taxon>
        <taxon>Bacteroidota</taxon>
        <taxon>Flavobacteriia</taxon>
        <taxon>Flavobacteriales</taxon>
        <taxon>Flavobacteriaceae</taxon>
        <taxon>Flaviramulus</taxon>
    </lineage>
</organism>
<keyword evidence="1" id="KW-0812">Transmembrane</keyword>
<proteinExistence type="predicted"/>
<dbReference type="Proteomes" id="UP001500433">
    <property type="component" value="Unassembled WGS sequence"/>
</dbReference>
<keyword evidence="3" id="KW-1185">Reference proteome</keyword>
<name>A0ABP9F127_9FLAO</name>
<evidence type="ECO:0000256" key="1">
    <source>
        <dbReference type="SAM" id="Phobius"/>
    </source>
</evidence>
<accession>A0ABP9F127</accession>